<dbReference type="GO" id="GO:0008137">
    <property type="term" value="F:NADH dehydrogenase (ubiquinone) activity"/>
    <property type="evidence" value="ECO:0007669"/>
    <property type="project" value="InterPro"/>
</dbReference>
<dbReference type="Pfam" id="PF00361">
    <property type="entry name" value="Proton_antipo_M"/>
    <property type="match status" value="1"/>
</dbReference>
<feature type="transmembrane region" description="Helical" evidence="7">
    <location>
        <begin position="6"/>
        <end position="26"/>
    </location>
</feature>
<feature type="transmembrane region" description="Helical" evidence="7">
    <location>
        <begin position="204"/>
        <end position="227"/>
    </location>
</feature>
<feature type="transmembrane region" description="Helical" evidence="7">
    <location>
        <begin position="129"/>
        <end position="146"/>
    </location>
</feature>
<reference evidence="10" key="1">
    <citation type="submission" date="2016-10" db="EMBL/GenBank/DDBJ databases">
        <authorList>
            <person name="Varghese N."/>
            <person name="Submissions S."/>
        </authorList>
    </citation>
    <scope>NUCLEOTIDE SEQUENCE [LARGE SCALE GENOMIC DNA]</scope>
    <source>
        <strain evidence="10">DSM 22951</strain>
    </source>
</reference>
<proteinExistence type="inferred from homology"/>
<dbReference type="InterPro" id="IPR010227">
    <property type="entry name" value="NADH_Q_OxRdtase_chainM/4"/>
</dbReference>
<gene>
    <name evidence="9" type="ORF">SAMN04489750_0195</name>
</gene>
<dbReference type="AlphaFoldDB" id="A0A2Y8ZRJ1"/>
<feature type="transmembrane region" description="Helical" evidence="7">
    <location>
        <begin position="271"/>
        <end position="290"/>
    </location>
</feature>
<feature type="transmembrane region" description="Helical" evidence="7">
    <location>
        <begin position="404"/>
        <end position="424"/>
    </location>
</feature>
<organism evidence="9 10">
    <name type="scientific">Branchiibius hedensis</name>
    <dbReference type="NCBI Taxonomy" id="672460"/>
    <lineage>
        <taxon>Bacteria</taxon>
        <taxon>Bacillati</taxon>
        <taxon>Actinomycetota</taxon>
        <taxon>Actinomycetes</taxon>
        <taxon>Micrococcales</taxon>
        <taxon>Dermacoccaceae</taxon>
        <taxon>Branchiibius</taxon>
    </lineage>
</organism>
<keyword evidence="10" id="KW-1185">Reference proteome</keyword>
<evidence type="ECO:0000256" key="2">
    <source>
        <dbReference type="ARBA" id="ARBA00009025"/>
    </source>
</evidence>
<feature type="domain" description="NADH:quinone oxidoreductase/Mrp antiporter transmembrane" evidence="8">
    <location>
        <begin position="126"/>
        <end position="409"/>
    </location>
</feature>
<dbReference type="OrthoDB" id="9768329at2"/>
<feature type="transmembrane region" description="Helical" evidence="7">
    <location>
        <begin position="158"/>
        <end position="184"/>
    </location>
</feature>
<accession>A0A2Y8ZRJ1</accession>
<dbReference type="PANTHER" id="PTHR43507:SF1">
    <property type="entry name" value="NADH-UBIQUINONE OXIDOREDUCTASE CHAIN 4"/>
    <property type="match status" value="1"/>
</dbReference>
<keyword evidence="4 7" id="KW-1133">Transmembrane helix</keyword>
<dbReference type="GO" id="GO:0016020">
    <property type="term" value="C:membrane"/>
    <property type="evidence" value="ECO:0007669"/>
    <property type="project" value="UniProtKB-SubCell"/>
</dbReference>
<dbReference type="NCBIfam" id="TIGR01972">
    <property type="entry name" value="NDH_I_M"/>
    <property type="match status" value="1"/>
</dbReference>
<dbReference type="RefSeq" id="WP_109683690.1">
    <property type="nucleotide sequence ID" value="NZ_QGDN01000001.1"/>
</dbReference>
<feature type="transmembrane region" description="Helical" evidence="7">
    <location>
        <begin position="325"/>
        <end position="347"/>
    </location>
</feature>
<dbReference type="GO" id="GO:0003954">
    <property type="term" value="F:NADH dehydrogenase activity"/>
    <property type="evidence" value="ECO:0007669"/>
    <property type="project" value="TreeGrafter"/>
</dbReference>
<evidence type="ECO:0000313" key="10">
    <source>
        <dbReference type="Proteomes" id="UP000250028"/>
    </source>
</evidence>
<evidence type="ECO:0000259" key="8">
    <source>
        <dbReference type="Pfam" id="PF00361"/>
    </source>
</evidence>
<feature type="transmembrane region" description="Helical" evidence="7">
    <location>
        <begin position="107"/>
        <end position="123"/>
    </location>
</feature>
<dbReference type="GO" id="GO:0012505">
    <property type="term" value="C:endomembrane system"/>
    <property type="evidence" value="ECO:0007669"/>
    <property type="project" value="UniProtKB-SubCell"/>
</dbReference>
<feature type="transmembrane region" description="Helical" evidence="7">
    <location>
        <begin position="78"/>
        <end position="95"/>
    </location>
</feature>
<comment type="similarity">
    <text evidence="2">Belongs to the complex I subunit 4 family.</text>
</comment>
<sequence length="492" mass="51279">MVSLLLIAPLLPIVAGIVLTAMDIGPRRVPHRLAYVVSLGTAIVTAAAVAGIVIARPVIDIAWVPSIGLRLYLAADDISVPLIVLTAVIAVLLVARSTGPQEDRNGLFLGSVLGVVGAALAAFLTRDVIGFFVAFEVALVPMWVLIRRFGEPAEAHRAAWLFVLYTVLGSMLMLAGILVLVTTAGTTDMDRLAHGIGGSHGTQVVAATLLLAGLGIKIPIWPLHTWLPAAHTAAPTTGSVLLAAILLKMGSYGIVRLVVGPLPDGLRSVAPVFAVMTVIGMIWAALICLREDRFKRIVAWSSIVHMGFVMLALLTGTVLGVQAALFGNIAHAVISALLFLVAGELKTRWGNDDLSVAHPALRDATPKLGFALILGVAAAIGVPALAGFWSEILTLLALWQHGGGWRFIAILAVAAAVLVGAYSVRLLRRVWAGEDGETTALPPSPGQPAPDLTISAQVGIGVLALAIVVLGVYPTPLLHLTQASVQVLVGAR</sequence>
<evidence type="ECO:0000256" key="4">
    <source>
        <dbReference type="ARBA" id="ARBA00022989"/>
    </source>
</evidence>
<dbReference type="Proteomes" id="UP000250028">
    <property type="component" value="Unassembled WGS sequence"/>
</dbReference>
<feature type="transmembrane region" description="Helical" evidence="7">
    <location>
        <begin position="368"/>
        <end position="389"/>
    </location>
</feature>
<dbReference type="PANTHER" id="PTHR43507">
    <property type="entry name" value="NADH-UBIQUINONE OXIDOREDUCTASE CHAIN 4"/>
    <property type="match status" value="1"/>
</dbReference>
<evidence type="ECO:0000256" key="6">
    <source>
        <dbReference type="RuleBase" id="RU000320"/>
    </source>
</evidence>
<protein>
    <submittedName>
        <fullName evidence="9">NADH dehydrogenase subunit M</fullName>
    </submittedName>
</protein>
<feature type="transmembrane region" description="Helical" evidence="7">
    <location>
        <begin position="452"/>
        <end position="473"/>
    </location>
</feature>
<evidence type="ECO:0000256" key="1">
    <source>
        <dbReference type="ARBA" id="ARBA00004127"/>
    </source>
</evidence>
<keyword evidence="5 7" id="KW-0472">Membrane</keyword>
<dbReference type="GO" id="GO:0042773">
    <property type="term" value="P:ATP synthesis coupled electron transport"/>
    <property type="evidence" value="ECO:0007669"/>
    <property type="project" value="InterPro"/>
</dbReference>
<dbReference type="GO" id="GO:0015990">
    <property type="term" value="P:electron transport coupled proton transport"/>
    <property type="evidence" value="ECO:0007669"/>
    <property type="project" value="TreeGrafter"/>
</dbReference>
<feature type="transmembrane region" description="Helical" evidence="7">
    <location>
        <begin position="297"/>
        <end position="319"/>
    </location>
</feature>
<dbReference type="InterPro" id="IPR003918">
    <property type="entry name" value="NADH_UbQ_OxRdtase"/>
</dbReference>
<keyword evidence="3 6" id="KW-0812">Transmembrane</keyword>
<dbReference type="PRINTS" id="PR01437">
    <property type="entry name" value="NUOXDRDTASE4"/>
</dbReference>
<name>A0A2Y8ZRJ1_9MICO</name>
<dbReference type="InterPro" id="IPR001750">
    <property type="entry name" value="ND/Mrp_TM"/>
</dbReference>
<dbReference type="GO" id="GO:0048039">
    <property type="term" value="F:ubiquinone binding"/>
    <property type="evidence" value="ECO:0007669"/>
    <property type="project" value="TreeGrafter"/>
</dbReference>
<feature type="transmembrane region" description="Helical" evidence="7">
    <location>
        <begin position="239"/>
        <end position="259"/>
    </location>
</feature>
<comment type="subcellular location">
    <subcellularLocation>
        <location evidence="1">Endomembrane system</location>
        <topology evidence="1">Multi-pass membrane protein</topology>
    </subcellularLocation>
    <subcellularLocation>
        <location evidence="6">Membrane</location>
        <topology evidence="6">Multi-pass membrane protein</topology>
    </subcellularLocation>
</comment>
<dbReference type="EMBL" id="UESZ01000001">
    <property type="protein sequence ID" value="SSA32929.1"/>
    <property type="molecule type" value="Genomic_DNA"/>
</dbReference>
<feature type="transmembrane region" description="Helical" evidence="7">
    <location>
        <begin position="33"/>
        <end position="58"/>
    </location>
</feature>
<evidence type="ECO:0000256" key="5">
    <source>
        <dbReference type="ARBA" id="ARBA00023136"/>
    </source>
</evidence>
<evidence type="ECO:0000256" key="3">
    <source>
        <dbReference type="ARBA" id="ARBA00022692"/>
    </source>
</evidence>
<evidence type="ECO:0000313" key="9">
    <source>
        <dbReference type="EMBL" id="SSA32929.1"/>
    </source>
</evidence>
<evidence type="ECO:0000256" key="7">
    <source>
        <dbReference type="SAM" id="Phobius"/>
    </source>
</evidence>